<dbReference type="AlphaFoldDB" id="A0A1J8QIA5"/>
<protein>
    <submittedName>
        <fullName evidence="2">Uncharacterized protein</fullName>
    </submittedName>
</protein>
<dbReference type="EMBL" id="LVVM01004351">
    <property type="protein sequence ID" value="OJA13136.1"/>
    <property type="molecule type" value="Genomic_DNA"/>
</dbReference>
<feature type="region of interest" description="Disordered" evidence="1">
    <location>
        <begin position="1107"/>
        <end position="1195"/>
    </location>
</feature>
<feature type="compositionally biased region" description="Basic and acidic residues" evidence="1">
    <location>
        <begin position="521"/>
        <end position="544"/>
    </location>
</feature>
<feature type="compositionally biased region" description="Basic and acidic residues" evidence="1">
    <location>
        <begin position="653"/>
        <end position="663"/>
    </location>
</feature>
<feature type="compositionally biased region" description="Low complexity" evidence="1">
    <location>
        <begin position="748"/>
        <end position="761"/>
    </location>
</feature>
<feature type="compositionally biased region" description="Polar residues" evidence="1">
    <location>
        <begin position="1163"/>
        <end position="1175"/>
    </location>
</feature>
<feature type="compositionally biased region" description="Polar residues" evidence="1">
    <location>
        <begin position="315"/>
        <end position="328"/>
    </location>
</feature>
<reference evidence="2 3" key="1">
    <citation type="submission" date="2016-03" db="EMBL/GenBank/DDBJ databases">
        <title>Comparative genomics of the ectomycorrhizal sister species Rhizopogon vinicolor and Rhizopogon vesiculosus (Basidiomycota: Boletales) reveals a divergence of the mating type B locus.</title>
        <authorList>
            <person name="Mujic A.B."/>
            <person name="Kuo A."/>
            <person name="Tritt A."/>
            <person name="Lipzen A."/>
            <person name="Chen C."/>
            <person name="Johnson J."/>
            <person name="Sharma A."/>
            <person name="Barry K."/>
            <person name="Grigoriev I.V."/>
            <person name="Spatafora J.W."/>
        </authorList>
    </citation>
    <scope>NUCLEOTIDE SEQUENCE [LARGE SCALE GENOMIC DNA]</scope>
    <source>
        <strain evidence="2 3">AM-OR11-056</strain>
    </source>
</reference>
<evidence type="ECO:0000256" key="1">
    <source>
        <dbReference type="SAM" id="MobiDB-lite"/>
    </source>
</evidence>
<feature type="compositionally biased region" description="Basic and acidic residues" evidence="1">
    <location>
        <begin position="914"/>
        <end position="938"/>
    </location>
</feature>
<keyword evidence="3" id="KW-1185">Reference proteome</keyword>
<feature type="compositionally biased region" description="Low complexity" evidence="1">
    <location>
        <begin position="856"/>
        <end position="870"/>
    </location>
</feature>
<accession>A0A1J8QIA5</accession>
<dbReference type="OrthoDB" id="2687738at2759"/>
<evidence type="ECO:0000313" key="2">
    <source>
        <dbReference type="EMBL" id="OJA13136.1"/>
    </source>
</evidence>
<feature type="compositionally biased region" description="Polar residues" evidence="1">
    <location>
        <begin position="381"/>
        <end position="405"/>
    </location>
</feature>
<feature type="compositionally biased region" description="Polar residues" evidence="1">
    <location>
        <begin position="443"/>
        <end position="454"/>
    </location>
</feature>
<name>A0A1J8QIA5_9AGAM</name>
<organism evidence="2 3">
    <name type="scientific">Rhizopogon vesiculosus</name>
    <dbReference type="NCBI Taxonomy" id="180088"/>
    <lineage>
        <taxon>Eukaryota</taxon>
        <taxon>Fungi</taxon>
        <taxon>Dikarya</taxon>
        <taxon>Basidiomycota</taxon>
        <taxon>Agaricomycotina</taxon>
        <taxon>Agaricomycetes</taxon>
        <taxon>Agaricomycetidae</taxon>
        <taxon>Boletales</taxon>
        <taxon>Suillineae</taxon>
        <taxon>Rhizopogonaceae</taxon>
        <taxon>Rhizopogon</taxon>
    </lineage>
</organism>
<feature type="compositionally biased region" description="Basic and acidic residues" evidence="1">
    <location>
        <begin position="886"/>
        <end position="897"/>
    </location>
</feature>
<feature type="compositionally biased region" description="Acidic residues" evidence="1">
    <location>
        <begin position="460"/>
        <end position="472"/>
    </location>
</feature>
<gene>
    <name evidence="2" type="ORF">AZE42_03645</name>
</gene>
<feature type="compositionally biased region" description="Low complexity" evidence="1">
    <location>
        <begin position="695"/>
        <end position="724"/>
    </location>
</feature>
<feature type="region of interest" description="Disordered" evidence="1">
    <location>
        <begin position="161"/>
        <end position="938"/>
    </location>
</feature>
<feature type="compositionally biased region" description="Polar residues" evidence="1">
    <location>
        <begin position="553"/>
        <end position="574"/>
    </location>
</feature>
<dbReference type="Proteomes" id="UP000183567">
    <property type="component" value="Unassembled WGS sequence"/>
</dbReference>
<evidence type="ECO:0000313" key="3">
    <source>
        <dbReference type="Proteomes" id="UP000183567"/>
    </source>
</evidence>
<feature type="compositionally biased region" description="Acidic residues" evidence="1">
    <location>
        <begin position="335"/>
        <end position="352"/>
    </location>
</feature>
<proteinExistence type="predicted"/>
<dbReference type="STRING" id="180088.A0A1J8QIA5"/>
<feature type="compositionally biased region" description="Polar residues" evidence="1">
    <location>
        <begin position="827"/>
        <end position="854"/>
    </location>
</feature>
<feature type="compositionally biased region" description="Low complexity" evidence="1">
    <location>
        <begin position="423"/>
        <end position="438"/>
    </location>
</feature>
<comment type="caution">
    <text evidence="2">The sequence shown here is derived from an EMBL/GenBank/DDBJ whole genome shotgun (WGS) entry which is preliminary data.</text>
</comment>
<sequence length="1195" mass="126060">MTLLGGIFAKRDKQNRARAAPANLTVPATPTSVASISSTVVSSEPDYVNVFPNKTSSPDTIYAGPAAASSSKLKLPFRRKHGHQPHAAGTPRGGGVGVVSLNDEHRISAVVSESGHDLPPLPPKPSIFSMYHDRNANCAHSLPNESESTLPHSLSDTLSKVSTASPYTQPSPPLSKKSGGIFSWARERTKSKPSPPPATIAAPSPAPGDSFNLKAFRHVRSESPAFPDHHLDADLPPPPARPRPRGDSVASESSQRISVAAFREAQARRSCTNSPVPSFRPPSIDTLRVENNSRKRASTVSTPTVNEFPPHTHRSSTAPQLSVRTSRYSSALDTSESDESEDDDDEEVDSDGEPINPSRKSTVTRRSAMLSRSEAGHTVPDVQTQRPDPPRWSQSDNAQLRQPDNATVVRMRASASTSALTPNAAARRASILASANASPVALGTSSERPLSSRTAKNDDSDTSDSSDNDSEDMPLSALVAPRRPGSSASVSTAGSRPRMPAKPLIDIKSLVGSPPVLKPVLRHEDSVKVPSNKGKEREVDKDEPFAPPPVISLTPSHLTGSANSVTAYSATASNPKPPLTRHKKSSSDIGCVPRQSSEPLPDVDDDLMTAIKLVTSFDKVRETPPSPTQPSQKVTPPNPAPPPAVERLANANNRDESPHDDRIVPTPVREYKPPAAFSVTSRPPRPYSVDISQLSSPTSPTATFSSATKRSSSPKGSPSPMKSSFAPRSRAATLAQQPDMPSNDRSDSSSAVSTSQSSHSSCVPRVPLINAVPESPSVKASWGTSKNLYKARAPSASSLADSRMSRPPLSTHVSLVPPMPRMHVSVTAPQSQSQSQMLTPSRPFASNTNSSLRGQSPAGSSTGDSSSGLGAPFTPRDGSDLGVNTGRRDGSDADSTLKARGMNARRSTVSFEDDPPRGRERVKNDAADEEKRNERRRNEAKAAIELGKIVNGRGPIVHSGSDDDLVPQPGQRMSINPMMGADGAISGMNAGAWAPWQQQQQLMPSMGPMVPQFNNDPSFFAAHQHAMMIAKQAYQMAVARHAMAIAGDEWERSSNAGGGSVYGGGGGSVYSGMGGGGGMGMLSVPGMGTPTMMPNQWPTGPVSFPGRIGSSQSEFGGGSRSVYGESFGPSMSSRSGHVPAAYGVPSSSTSAYGGHARPRAKTGASQPSNLQTQVQAPARSPARKVAPPSSWKNAR</sequence>